<dbReference type="EMBL" id="DVAB01000033">
    <property type="protein sequence ID" value="HIK00655.1"/>
    <property type="molecule type" value="Genomic_DNA"/>
</dbReference>
<protein>
    <submittedName>
        <fullName evidence="1">Uncharacterized protein</fullName>
    </submittedName>
</protein>
<evidence type="ECO:0000313" key="1">
    <source>
        <dbReference type="EMBL" id="HIK00655.1"/>
    </source>
</evidence>
<keyword evidence="2" id="KW-1185">Reference proteome</keyword>
<dbReference type="Proteomes" id="UP000646946">
    <property type="component" value="Unassembled WGS sequence"/>
</dbReference>
<proteinExistence type="predicted"/>
<reference evidence="1 2" key="1">
    <citation type="journal article" name="Nat. Commun.">
        <title>Undinarchaeota illuminate DPANN phylogeny and the impact of gene transfer on archaeal evolution.</title>
        <authorList>
            <person name="Dombrowski N."/>
            <person name="Williams T.A."/>
            <person name="Sun J."/>
            <person name="Woodcroft B.J."/>
            <person name="Lee J.H."/>
            <person name="Minh B.Q."/>
            <person name="Rinke C."/>
            <person name="Spang A."/>
        </authorList>
    </citation>
    <scope>NUCLEOTIDE SEQUENCE [LARGE SCALE GENOMIC DNA]</scope>
    <source>
        <strain evidence="1">MAG_bin1129</strain>
    </source>
</reference>
<gene>
    <name evidence="1" type="ORF">H1016_03890</name>
</gene>
<dbReference type="AlphaFoldDB" id="A0A832UVS9"/>
<evidence type="ECO:0000313" key="2">
    <source>
        <dbReference type="Proteomes" id="UP000646946"/>
    </source>
</evidence>
<accession>A0A832UVS9</accession>
<name>A0A832UVS9_9ARCH</name>
<organism evidence="1 2">
    <name type="scientific">Candidatus Naiadarchaeum limnaeum</name>
    <dbReference type="NCBI Taxonomy" id="2756139"/>
    <lineage>
        <taxon>Archaea</taxon>
        <taxon>Candidatus Undinarchaeota</taxon>
        <taxon>Candidatus Undinarchaeia</taxon>
        <taxon>Candidatus Naiadarchaeales</taxon>
        <taxon>Candidatus Naiadarchaeaceae</taxon>
        <taxon>Candidatus Naiadarchaeum</taxon>
    </lineage>
</organism>
<comment type="caution">
    <text evidence="1">The sequence shown here is derived from an EMBL/GenBank/DDBJ whole genome shotgun (WGS) entry which is preliminary data.</text>
</comment>
<sequence>MKLTDKQLEKIRVGNWVHTSFLIEVQGNDKEHIKKALADMIVRLKQENGTEVYEEKYSELAELKEKIYSYNVDVKFLAKDFNVLTHLALLYSPTSVEIYEPKKITINVGDAQNILVDIAGVVTSLAHALFIQSGKLRKYEQKEGQKQ</sequence>